<evidence type="ECO:0000313" key="3">
    <source>
        <dbReference type="Proteomes" id="UP000469385"/>
    </source>
</evidence>
<organism evidence="2 3">
    <name type="scientific">Ramlibacter pinisoli</name>
    <dbReference type="NCBI Taxonomy" id="2682844"/>
    <lineage>
        <taxon>Bacteria</taxon>
        <taxon>Pseudomonadati</taxon>
        <taxon>Pseudomonadota</taxon>
        <taxon>Betaproteobacteria</taxon>
        <taxon>Burkholderiales</taxon>
        <taxon>Comamonadaceae</taxon>
        <taxon>Ramlibacter</taxon>
    </lineage>
</organism>
<evidence type="ECO:0000259" key="1">
    <source>
        <dbReference type="Pfam" id="PF07883"/>
    </source>
</evidence>
<protein>
    <submittedName>
        <fullName evidence="2">Cupin domain-containing protein</fullName>
    </submittedName>
</protein>
<feature type="domain" description="Cupin type-2" evidence="1">
    <location>
        <begin position="80"/>
        <end position="146"/>
    </location>
</feature>
<evidence type="ECO:0000313" key="2">
    <source>
        <dbReference type="EMBL" id="MVQ30362.1"/>
    </source>
</evidence>
<dbReference type="AlphaFoldDB" id="A0A6N8IUI8"/>
<proteinExistence type="predicted"/>
<comment type="caution">
    <text evidence="2">The sequence shown here is derived from an EMBL/GenBank/DDBJ whole genome shotgun (WGS) entry which is preliminary data.</text>
</comment>
<keyword evidence="3" id="KW-1185">Reference proteome</keyword>
<dbReference type="InterPro" id="IPR011051">
    <property type="entry name" value="RmlC_Cupin_sf"/>
</dbReference>
<dbReference type="InterPro" id="IPR013096">
    <property type="entry name" value="Cupin_2"/>
</dbReference>
<dbReference type="Pfam" id="PF07883">
    <property type="entry name" value="Cupin_2"/>
    <property type="match status" value="1"/>
</dbReference>
<reference evidence="2 3" key="1">
    <citation type="submission" date="2019-12" db="EMBL/GenBank/DDBJ databases">
        <authorList>
            <person name="Huq M.A."/>
        </authorList>
    </citation>
    <scope>NUCLEOTIDE SEQUENCE [LARGE SCALE GENOMIC DNA]</scope>
    <source>
        <strain evidence="2 3">MAH-25</strain>
    </source>
</reference>
<dbReference type="SUPFAM" id="SSF51182">
    <property type="entry name" value="RmlC-like cupins"/>
    <property type="match status" value="1"/>
</dbReference>
<dbReference type="Gene3D" id="2.60.120.10">
    <property type="entry name" value="Jelly Rolls"/>
    <property type="match status" value="1"/>
</dbReference>
<dbReference type="PANTHER" id="PTHR38599">
    <property type="entry name" value="CUPIN DOMAIN PROTEIN (AFU_ORTHOLOGUE AFUA_3G13620)"/>
    <property type="match status" value="1"/>
</dbReference>
<dbReference type="PANTHER" id="PTHR38599:SF1">
    <property type="entry name" value="CUPIN DOMAIN PROTEIN (AFU_ORTHOLOGUE AFUA_3G13620)"/>
    <property type="match status" value="1"/>
</dbReference>
<dbReference type="EMBL" id="WSEL01000003">
    <property type="protein sequence ID" value="MVQ30362.1"/>
    <property type="molecule type" value="Genomic_DNA"/>
</dbReference>
<accession>A0A6N8IUI8</accession>
<name>A0A6N8IUI8_9BURK</name>
<gene>
    <name evidence="2" type="ORF">GON04_12940</name>
</gene>
<dbReference type="InterPro" id="IPR014710">
    <property type="entry name" value="RmlC-like_jellyroll"/>
</dbReference>
<sequence>MQTRGCCRRACVPRLGPGPLQEFAMHPVVLRASASLFLLGCWLTATAQQPGMARPDLVLAQTVEQMPRGERQQVRVLKAKFQPGDRTVFHSHRAPVTVYVLSGQFTLELEGRPTVRVDAGTAYVEPAHVRMTGFNRSATEPLEVVIFYVSDVDTPFLDPVSRAP</sequence>
<dbReference type="Proteomes" id="UP000469385">
    <property type="component" value="Unassembled WGS sequence"/>
</dbReference>